<evidence type="ECO:0000256" key="3">
    <source>
        <dbReference type="ARBA" id="ARBA00022989"/>
    </source>
</evidence>
<evidence type="ECO:0000313" key="6">
    <source>
        <dbReference type="EMBL" id="KAK8726264.1"/>
    </source>
</evidence>
<evidence type="ECO:0000256" key="5">
    <source>
        <dbReference type="SAM" id="Phobius"/>
    </source>
</evidence>
<protein>
    <recommendedName>
        <fullName evidence="8">Organic solute transporter alpha-like protein</fullName>
    </recommendedName>
</protein>
<organism evidence="6 7">
    <name type="scientific">Cherax quadricarinatus</name>
    <name type="common">Australian red claw crayfish</name>
    <dbReference type="NCBI Taxonomy" id="27406"/>
    <lineage>
        <taxon>Eukaryota</taxon>
        <taxon>Metazoa</taxon>
        <taxon>Ecdysozoa</taxon>
        <taxon>Arthropoda</taxon>
        <taxon>Crustacea</taxon>
        <taxon>Multicrustacea</taxon>
        <taxon>Malacostraca</taxon>
        <taxon>Eumalacostraca</taxon>
        <taxon>Eucarida</taxon>
        <taxon>Decapoda</taxon>
        <taxon>Pleocyemata</taxon>
        <taxon>Astacidea</taxon>
        <taxon>Parastacoidea</taxon>
        <taxon>Parastacidae</taxon>
        <taxon>Cherax</taxon>
    </lineage>
</organism>
<proteinExistence type="predicted"/>
<gene>
    <name evidence="6" type="ORF">OTU49_010173</name>
</gene>
<feature type="transmembrane region" description="Helical" evidence="5">
    <location>
        <begin position="104"/>
        <end position="126"/>
    </location>
</feature>
<dbReference type="Proteomes" id="UP001445076">
    <property type="component" value="Unassembled WGS sequence"/>
</dbReference>
<feature type="transmembrane region" description="Helical" evidence="5">
    <location>
        <begin position="36"/>
        <end position="55"/>
    </location>
</feature>
<feature type="non-terminal residue" evidence="6">
    <location>
        <position position="1"/>
    </location>
</feature>
<dbReference type="InterPro" id="IPR005178">
    <property type="entry name" value="Ostalpha/TMEM184C"/>
</dbReference>
<feature type="transmembrane region" description="Helical" evidence="5">
    <location>
        <begin position="67"/>
        <end position="92"/>
    </location>
</feature>
<accession>A0AAW0WER6</accession>
<keyword evidence="3 5" id="KW-1133">Transmembrane helix</keyword>
<dbReference type="Pfam" id="PF03619">
    <property type="entry name" value="Solute_trans_a"/>
    <property type="match status" value="1"/>
</dbReference>
<dbReference type="EMBL" id="JARKIK010000079">
    <property type="protein sequence ID" value="KAK8726264.1"/>
    <property type="molecule type" value="Genomic_DNA"/>
</dbReference>
<keyword evidence="7" id="KW-1185">Reference proteome</keyword>
<evidence type="ECO:0008006" key="8">
    <source>
        <dbReference type="Google" id="ProtNLM"/>
    </source>
</evidence>
<feature type="transmembrane region" description="Helical" evidence="5">
    <location>
        <begin position="146"/>
        <end position="166"/>
    </location>
</feature>
<reference evidence="6 7" key="1">
    <citation type="journal article" date="2024" name="BMC Genomics">
        <title>Genome assembly of redclaw crayfish (Cherax quadricarinatus) provides insights into its immune adaptation and hypoxia tolerance.</title>
        <authorList>
            <person name="Liu Z."/>
            <person name="Zheng J."/>
            <person name="Li H."/>
            <person name="Fang K."/>
            <person name="Wang S."/>
            <person name="He J."/>
            <person name="Zhou D."/>
            <person name="Weng S."/>
            <person name="Chi M."/>
            <person name="Gu Z."/>
            <person name="He J."/>
            <person name="Li F."/>
            <person name="Wang M."/>
        </authorList>
    </citation>
    <scope>NUCLEOTIDE SEQUENCE [LARGE SCALE GENOMIC DNA]</scope>
    <source>
        <strain evidence="6">ZL_2023a</strain>
    </source>
</reference>
<keyword evidence="2 5" id="KW-0812">Transmembrane</keyword>
<keyword evidence="4 5" id="KW-0472">Membrane</keyword>
<dbReference type="AlphaFoldDB" id="A0AAW0WER6"/>
<name>A0AAW0WER6_CHEQU</name>
<dbReference type="PANTHER" id="PTHR23423">
    <property type="entry name" value="ORGANIC SOLUTE TRANSPORTER-RELATED"/>
    <property type="match status" value="1"/>
</dbReference>
<evidence type="ECO:0000256" key="2">
    <source>
        <dbReference type="ARBA" id="ARBA00022692"/>
    </source>
</evidence>
<dbReference type="SMART" id="SM01417">
    <property type="entry name" value="Solute_trans_a"/>
    <property type="match status" value="1"/>
</dbReference>
<evidence type="ECO:0000256" key="1">
    <source>
        <dbReference type="ARBA" id="ARBA00004141"/>
    </source>
</evidence>
<evidence type="ECO:0000256" key="4">
    <source>
        <dbReference type="ARBA" id="ARBA00023136"/>
    </source>
</evidence>
<evidence type="ECO:0000313" key="7">
    <source>
        <dbReference type="Proteomes" id="UP001445076"/>
    </source>
</evidence>
<comment type="subcellular location">
    <subcellularLocation>
        <location evidence="1">Membrane</location>
        <topology evidence="1">Multi-pass membrane protein</topology>
    </subcellularLocation>
</comment>
<comment type="caution">
    <text evidence="6">The sequence shown here is derived from an EMBL/GenBank/DDBJ whole genome shotgun (WGS) entry which is preliminary data.</text>
</comment>
<dbReference type="GO" id="GO:0016020">
    <property type="term" value="C:membrane"/>
    <property type="evidence" value="ECO:0007669"/>
    <property type="project" value="UniProtKB-SubCell"/>
</dbReference>
<sequence length="235" mass="26569">KERKRIVSNTDYVLNFSCHPHRQQIRFVKILVIQHPWVQLVISIIQITLWLEGWYTQLDMRPSNAYIYIYIISTLSFAFGLWAFIVGFKASLQQLQEFHYTPKIVTFQLCLVFLRLQAIIVNSILVPSGAIPCLPPISPRVFANTLLNSLLMGQLVVLSVLARYYYKMPTPEVVTITHVDEVKAHPRGQSPDVASFCLVAEDTGNSVISNGKVHHPPGDDDEKGCLMNHSGNLPV</sequence>